<dbReference type="InParanoid" id="T0RN11"/>
<dbReference type="EMBL" id="JH767158">
    <property type="protein sequence ID" value="EQC33738.1"/>
    <property type="molecule type" value="Genomic_DNA"/>
</dbReference>
<dbReference type="GeneID" id="19949567"/>
<name>T0RN11_SAPDV</name>
<reference evidence="1 2" key="1">
    <citation type="submission" date="2012-04" db="EMBL/GenBank/DDBJ databases">
        <title>The Genome Sequence of Saprolegnia declina VS20.</title>
        <authorList>
            <consortium name="The Broad Institute Genome Sequencing Platform"/>
            <person name="Russ C."/>
            <person name="Nusbaum C."/>
            <person name="Tyler B."/>
            <person name="van West P."/>
            <person name="Dieguez-Uribeondo J."/>
            <person name="de Bruijn I."/>
            <person name="Tripathy S."/>
            <person name="Jiang R."/>
            <person name="Young S.K."/>
            <person name="Zeng Q."/>
            <person name="Gargeya S."/>
            <person name="Fitzgerald M."/>
            <person name="Haas B."/>
            <person name="Abouelleil A."/>
            <person name="Alvarado L."/>
            <person name="Arachchi H.M."/>
            <person name="Berlin A."/>
            <person name="Chapman S.B."/>
            <person name="Goldberg J."/>
            <person name="Griggs A."/>
            <person name="Gujja S."/>
            <person name="Hansen M."/>
            <person name="Howarth C."/>
            <person name="Imamovic A."/>
            <person name="Larimer J."/>
            <person name="McCowen C."/>
            <person name="Montmayeur A."/>
            <person name="Murphy C."/>
            <person name="Neiman D."/>
            <person name="Pearson M."/>
            <person name="Priest M."/>
            <person name="Roberts A."/>
            <person name="Saif S."/>
            <person name="Shea T."/>
            <person name="Sisk P."/>
            <person name="Sykes S."/>
            <person name="Wortman J."/>
            <person name="Nusbaum C."/>
            <person name="Birren B."/>
        </authorList>
    </citation>
    <scope>NUCLEOTIDE SEQUENCE [LARGE SCALE GENOMIC DNA]</scope>
    <source>
        <strain evidence="1 2">VS20</strain>
    </source>
</reference>
<evidence type="ECO:0000313" key="2">
    <source>
        <dbReference type="Proteomes" id="UP000030762"/>
    </source>
</evidence>
<organism evidence="1 2">
    <name type="scientific">Saprolegnia diclina (strain VS20)</name>
    <dbReference type="NCBI Taxonomy" id="1156394"/>
    <lineage>
        <taxon>Eukaryota</taxon>
        <taxon>Sar</taxon>
        <taxon>Stramenopiles</taxon>
        <taxon>Oomycota</taxon>
        <taxon>Saprolegniomycetes</taxon>
        <taxon>Saprolegniales</taxon>
        <taxon>Saprolegniaceae</taxon>
        <taxon>Saprolegnia</taxon>
    </lineage>
</organism>
<accession>T0RN11</accession>
<gene>
    <name evidence="1" type="ORF">SDRG_08840</name>
</gene>
<evidence type="ECO:0000313" key="1">
    <source>
        <dbReference type="EMBL" id="EQC33738.1"/>
    </source>
</evidence>
<dbReference type="RefSeq" id="XP_008612961.1">
    <property type="nucleotide sequence ID" value="XM_008614739.1"/>
</dbReference>
<proteinExistence type="predicted"/>
<dbReference type="Proteomes" id="UP000030762">
    <property type="component" value="Unassembled WGS sequence"/>
</dbReference>
<dbReference type="VEuPathDB" id="FungiDB:SDRG_08840"/>
<protein>
    <submittedName>
        <fullName evidence="1">Uncharacterized protein</fullName>
    </submittedName>
</protein>
<keyword evidence="2" id="KW-1185">Reference proteome</keyword>
<sequence length="128" mass="13821">MESSHLLDGLWHLELAGARLVLPSTPILDDFSAELDTSHLAPAGADTNNVDWFHDIFASLDEADVDNVNWLSDLFSHLEAPDSTPAPMTCTFVTIKAICVGRRCHTLLVKIAFCAGKTSENEGLKGGV</sequence>
<dbReference type="AlphaFoldDB" id="T0RN11"/>